<dbReference type="SMART" id="SM00409">
    <property type="entry name" value="IG"/>
    <property type="match status" value="5"/>
</dbReference>
<feature type="compositionally biased region" description="Polar residues" evidence="4">
    <location>
        <begin position="1061"/>
        <end position="1072"/>
    </location>
</feature>
<dbReference type="SMART" id="SM00408">
    <property type="entry name" value="IGc2"/>
    <property type="match status" value="5"/>
</dbReference>
<feature type="compositionally biased region" description="Low complexity" evidence="4">
    <location>
        <begin position="855"/>
        <end position="870"/>
    </location>
</feature>
<feature type="compositionally biased region" description="Polar residues" evidence="4">
    <location>
        <begin position="1230"/>
        <end position="1242"/>
    </location>
</feature>
<feature type="chain" id="PRO_5040193879" description="Ig-like domain-containing protein" evidence="6">
    <location>
        <begin position="21"/>
        <end position="1242"/>
    </location>
</feature>
<evidence type="ECO:0000256" key="6">
    <source>
        <dbReference type="SAM" id="SignalP"/>
    </source>
</evidence>
<feature type="compositionally biased region" description="Polar residues" evidence="4">
    <location>
        <begin position="693"/>
        <end position="712"/>
    </location>
</feature>
<dbReference type="GO" id="GO:0008046">
    <property type="term" value="F:axon guidance receptor activity"/>
    <property type="evidence" value="ECO:0007669"/>
    <property type="project" value="TreeGrafter"/>
</dbReference>
<dbReference type="InterPro" id="IPR036179">
    <property type="entry name" value="Ig-like_dom_sf"/>
</dbReference>
<dbReference type="InterPro" id="IPR007110">
    <property type="entry name" value="Ig-like_dom"/>
</dbReference>
<dbReference type="GO" id="GO:0043025">
    <property type="term" value="C:neuronal cell body"/>
    <property type="evidence" value="ECO:0007669"/>
    <property type="project" value="TreeGrafter"/>
</dbReference>
<dbReference type="Gene3D" id="2.60.40.10">
    <property type="entry name" value="Immunoglobulins"/>
    <property type="match status" value="5"/>
</dbReference>
<dbReference type="InterPro" id="IPR003598">
    <property type="entry name" value="Ig_sub2"/>
</dbReference>
<feature type="compositionally biased region" description="Basic and acidic residues" evidence="4">
    <location>
        <begin position="1080"/>
        <end position="1092"/>
    </location>
</feature>
<dbReference type="PANTHER" id="PTHR45080">
    <property type="entry name" value="CONTACTIN 5"/>
    <property type="match status" value="1"/>
</dbReference>
<protein>
    <recommendedName>
        <fullName evidence="7">Ig-like domain-containing protein</fullName>
    </recommendedName>
</protein>
<dbReference type="InterPro" id="IPR050958">
    <property type="entry name" value="Cell_Adh-Cytoskel_Orgn"/>
</dbReference>
<dbReference type="GO" id="GO:0050808">
    <property type="term" value="P:synapse organization"/>
    <property type="evidence" value="ECO:0007669"/>
    <property type="project" value="TreeGrafter"/>
</dbReference>
<keyword evidence="2" id="KW-1015">Disulfide bond</keyword>
<feature type="compositionally biased region" description="Low complexity" evidence="4">
    <location>
        <begin position="985"/>
        <end position="995"/>
    </location>
</feature>
<dbReference type="Pfam" id="PF13927">
    <property type="entry name" value="Ig_3"/>
    <property type="match status" value="3"/>
</dbReference>
<keyword evidence="1 6" id="KW-0732">Signal</keyword>
<dbReference type="InterPro" id="IPR003599">
    <property type="entry name" value="Ig_sub"/>
</dbReference>
<evidence type="ECO:0000313" key="9">
    <source>
        <dbReference type="Proteomes" id="UP001153269"/>
    </source>
</evidence>
<feature type="region of interest" description="Disordered" evidence="4">
    <location>
        <begin position="444"/>
        <end position="466"/>
    </location>
</feature>
<accession>A0A9N7USK9</accession>
<feature type="compositionally biased region" description="Pro residues" evidence="4">
    <location>
        <begin position="1122"/>
        <end position="1138"/>
    </location>
</feature>
<evidence type="ECO:0000256" key="1">
    <source>
        <dbReference type="ARBA" id="ARBA00022729"/>
    </source>
</evidence>
<evidence type="ECO:0000256" key="5">
    <source>
        <dbReference type="SAM" id="Phobius"/>
    </source>
</evidence>
<dbReference type="InterPro" id="IPR013098">
    <property type="entry name" value="Ig_I-set"/>
</dbReference>
<feature type="transmembrane region" description="Helical" evidence="5">
    <location>
        <begin position="959"/>
        <end position="980"/>
    </location>
</feature>
<feature type="domain" description="Ig-like" evidence="7">
    <location>
        <begin position="315"/>
        <end position="405"/>
    </location>
</feature>
<feature type="region of interest" description="Disordered" evidence="4">
    <location>
        <begin position="821"/>
        <end position="890"/>
    </location>
</feature>
<feature type="domain" description="Ig-like" evidence="7">
    <location>
        <begin position="124"/>
        <end position="214"/>
    </location>
</feature>
<proteinExistence type="predicted"/>
<comment type="caution">
    <text evidence="8">The sequence shown here is derived from an EMBL/GenBank/DDBJ whole genome shotgun (WGS) entry which is preliminary data.</text>
</comment>
<reference evidence="8" key="1">
    <citation type="submission" date="2020-03" db="EMBL/GenBank/DDBJ databases">
        <authorList>
            <person name="Weist P."/>
        </authorList>
    </citation>
    <scope>NUCLEOTIDE SEQUENCE</scope>
</reference>
<feature type="domain" description="Ig-like" evidence="7">
    <location>
        <begin position="406"/>
        <end position="495"/>
    </location>
</feature>
<feature type="domain" description="Ig-like" evidence="7">
    <location>
        <begin position="216"/>
        <end position="310"/>
    </location>
</feature>
<dbReference type="SUPFAM" id="SSF48726">
    <property type="entry name" value="Immunoglobulin"/>
    <property type="match status" value="5"/>
</dbReference>
<dbReference type="GO" id="GO:0007156">
    <property type="term" value="P:homophilic cell adhesion via plasma membrane adhesion molecules"/>
    <property type="evidence" value="ECO:0007669"/>
    <property type="project" value="TreeGrafter"/>
</dbReference>
<evidence type="ECO:0000256" key="3">
    <source>
        <dbReference type="ARBA" id="ARBA00023319"/>
    </source>
</evidence>
<evidence type="ECO:0000259" key="7">
    <source>
        <dbReference type="PROSITE" id="PS50835"/>
    </source>
</evidence>
<feature type="domain" description="Ig-like" evidence="7">
    <location>
        <begin position="22"/>
        <end position="119"/>
    </location>
</feature>
<feature type="compositionally biased region" description="Low complexity" evidence="4">
    <location>
        <begin position="1093"/>
        <end position="1104"/>
    </location>
</feature>
<feature type="region of interest" description="Disordered" evidence="4">
    <location>
        <begin position="692"/>
        <end position="712"/>
    </location>
</feature>
<dbReference type="EMBL" id="CADEAL010001780">
    <property type="protein sequence ID" value="CAB1435583.1"/>
    <property type="molecule type" value="Genomic_DNA"/>
</dbReference>
<evidence type="ECO:0000256" key="2">
    <source>
        <dbReference type="ARBA" id="ARBA00023157"/>
    </source>
</evidence>
<dbReference type="Proteomes" id="UP001153269">
    <property type="component" value="Unassembled WGS sequence"/>
</dbReference>
<keyword evidence="5" id="KW-0472">Membrane</keyword>
<dbReference type="Pfam" id="PF07679">
    <property type="entry name" value="I-set"/>
    <property type="match status" value="2"/>
</dbReference>
<feature type="region of interest" description="Disordered" evidence="4">
    <location>
        <begin position="985"/>
        <end position="1009"/>
    </location>
</feature>
<name>A0A9N7USK9_PLEPL</name>
<keyword evidence="5" id="KW-0812">Transmembrane</keyword>
<evidence type="ECO:0000313" key="8">
    <source>
        <dbReference type="EMBL" id="CAB1435583.1"/>
    </source>
</evidence>
<keyword evidence="5" id="KW-1133">Transmembrane helix</keyword>
<dbReference type="FunFam" id="2.60.40.10:FF:000032">
    <property type="entry name" value="palladin isoform X1"/>
    <property type="match status" value="2"/>
</dbReference>
<keyword evidence="3" id="KW-0393">Immunoglobulin domain</keyword>
<dbReference type="PROSITE" id="PS50835">
    <property type="entry name" value="IG_LIKE"/>
    <property type="match status" value="5"/>
</dbReference>
<feature type="region of interest" description="Disordered" evidence="4">
    <location>
        <begin position="1220"/>
        <end position="1242"/>
    </location>
</feature>
<keyword evidence="9" id="KW-1185">Reference proteome</keyword>
<dbReference type="AlphaFoldDB" id="A0A9N7USK9"/>
<dbReference type="CDD" id="cd00096">
    <property type="entry name" value="Ig"/>
    <property type="match status" value="1"/>
</dbReference>
<dbReference type="InterPro" id="IPR013783">
    <property type="entry name" value="Ig-like_fold"/>
</dbReference>
<evidence type="ECO:0000256" key="4">
    <source>
        <dbReference type="SAM" id="MobiDB-lite"/>
    </source>
</evidence>
<dbReference type="PANTHER" id="PTHR45080:SF8">
    <property type="entry name" value="IG-LIKE DOMAIN-CONTAINING PROTEIN"/>
    <property type="match status" value="1"/>
</dbReference>
<feature type="signal peptide" evidence="6">
    <location>
        <begin position="1"/>
        <end position="20"/>
    </location>
</feature>
<feature type="region of interest" description="Disordered" evidence="4">
    <location>
        <begin position="1053"/>
        <end position="1150"/>
    </location>
</feature>
<dbReference type="GO" id="GO:0005886">
    <property type="term" value="C:plasma membrane"/>
    <property type="evidence" value="ECO:0007669"/>
    <property type="project" value="TreeGrafter"/>
</dbReference>
<dbReference type="GO" id="GO:0030424">
    <property type="term" value="C:axon"/>
    <property type="evidence" value="ECO:0007669"/>
    <property type="project" value="TreeGrafter"/>
</dbReference>
<gene>
    <name evidence="8" type="ORF">PLEPLA_LOCUS23644</name>
</gene>
<feature type="compositionally biased region" description="Polar residues" evidence="4">
    <location>
        <begin position="840"/>
        <end position="854"/>
    </location>
</feature>
<sequence>MKSYLCCLVLSSLAVSSQLGLEDVFFSPQDQTVREGDAVFFRCVSGESSSPAGITWLKDGQVVTRGRQIQGEYGGGHQKKTSGTLHLYNVTLEDDGTYVCVTHNPSLNISNNSKPAKLTVQGVPRRLQIVQGPDNITVAMGTEISMHCAVHGFPVPMVHWFKNGCHLTNCSASFSLHNNGQLLTFRNVTEEDEGSYHCEASNQEETIKSQPAVLLPAEMDWSFEQQPVSLTVKRGEKVTVTCRPPTSRPAAQVSWFKNNQLLTPTAPDAVLPSGDLFFHSIQEIDSGSYFCRASNLHLQRFLTSRRATLTVLAPPSVTLWPQLLTVPLGARVLLECQVSGHPLPTISWIKRGHSKQTGGKVSLGLKNATLHILSARSYDEGVYVCEASNPLGHSRSTATLRVAVSPVIVNFAGRLTCRVGTAVVLPCRAVGILPITYTWTRGRAETQSPVSPSEDTHIDEDGDLHISNVQWPDGGEYYCNAENRAGRQQRRTILTVTDQDPPTDRLVLSDSISTNNKLPVYRDSLTKHHQTTHHPYVEEPPHGKTTCSSSICETTADAATTFSPLPGGAVAELTMSLGSHLSPQHLIQPTTNPSQLLATQIQHPVLTPAPHPNFQSVDNPTPTVTDAPVTLNHSLLDARSQQKVEVSSSTLQYQLTENQFHLASSRTNFPHQVIDEVLTSPDSPVSKIHAGSVASQTTGPVAETSLTQSPSQLPVSRPLGFLKFDSYLQTPAPNPATQTISGSVIQSSQSQSHRMITESTFYQFDQEPTTTLISRIKLESPSHLLHPQPSPAPSQTPHTHPLQFFRFLPKFHLELLTTQPHLLSTQPPPSSIPTPQTDQLQSSTTEPYPTISTLPQTQHQPSPTQHPNPSISTLHPRGQTSGPSALDPEIPIVPQLNISDKARLNVTRQGDPTKSANDTKLTEWLKRNTSQSPMTSNDARVTQQSPSWLPLVEKHDIPIVVGVGVSLAFIFITVTFYAVVQKNEAAPANRAAPRNVGEPVGDTERRAAGRTYENRAFEDDDCVAVIEQSPNTSDTRARPPGPSLVTVQMEPTFEDQDQEDTQPTLDNHSVTVETYPEPILDTKIDPEDEKRYSLSQPSIQLQSSEDWTSNRGDDLGLCHDALPPPSSLPSRSPSPSPPSRREEGLRSSVTLQSAEHSVAPIHHSLSVSHGNPPLLLSHHVSLGLTTVAVDVHFYPAATASTAGGSSSHISTVSTSTSVTAPLVSPPFVNSRESNQSTARSHK</sequence>
<organism evidence="8 9">
    <name type="scientific">Pleuronectes platessa</name>
    <name type="common">European plaice</name>
    <dbReference type="NCBI Taxonomy" id="8262"/>
    <lineage>
        <taxon>Eukaryota</taxon>
        <taxon>Metazoa</taxon>
        <taxon>Chordata</taxon>
        <taxon>Craniata</taxon>
        <taxon>Vertebrata</taxon>
        <taxon>Euteleostomi</taxon>
        <taxon>Actinopterygii</taxon>
        <taxon>Neopterygii</taxon>
        <taxon>Teleostei</taxon>
        <taxon>Neoteleostei</taxon>
        <taxon>Acanthomorphata</taxon>
        <taxon>Carangaria</taxon>
        <taxon>Pleuronectiformes</taxon>
        <taxon>Pleuronectoidei</taxon>
        <taxon>Pleuronectidae</taxon>
        <taxon>Pleuronectes</taxon>
    </lineage>
</organism>